<dbReference type="PRINTS" id="PR01036">
    <property type="entry name" value="TCRTETB"/>
</dbReference>
<dbReference type="PANTHER" id="PTHR42718">
    <property type="entry name" value="MAJOR FACILITATOR SUPERFAMILY MULTIDRUG TRANSPORTER MFSC"/>
    <property type="match status" value="1"/>
</dbReference>
<dbReference type="Proteomes" id="UP000521676">
    <property type="component" value="Unassembled WGS sequence"/>
</dbReference>
<dbReference type="CDD" id="cd17503">
    <property type="entry name" value="MFS_LmrB_MDR_like"/>
    <property type="match status" value="1"/>
</dbReference>
<dbReference type="Proteomes" id="UP001431572">
    <property type="component" value="Chromosome 1"/>
</dbReference>
<dbReference type="InterPro" id="IPR004638">
    <property type="entry name" value="EmrB-like"/>
</dbReference>
<dbReference type="AlphaFoldDB" id="A0A8T7M1P7"/>
<feature type="transmembrane region" description="Helical" evidence="8">
    <location>
        <begin position="196"/>
        <end position="219"/>
    </location>
</feature>
<dbReference type="EMBL" id="CP128399">
    <property type="protein sequence ID" value="WJW67521.1"/>
    <property type="molecule type" value="Genomic_DNA"/>
</dbReference>
<feature type="transmembrane region" description="Helical" evidence="8">
    <location>
        <begin position="239"/>
        <end position="261"/>
    </location>
</feature>
<comment type="similarity">
    <text evidence="2">Belongs to the major facilitator superfamily. EmrB family.</text>
</comment>
<name>A0A8T7M1P7_9CHLR</name>
<dbReference type="InterPro" id="IPR036259">
    <property type="entry name" value="MFS_trans_sf"/>
</dbReference>
<feature type="transmembrane region" description="Helical" evidence="8">
    <location>
        <begin position="164"/>
        <end position="184"/>
    </location>
</feature>
<protein>
    <submittedName>
        <fullName evidence="10">Multidrug efflux MFS transporter</fullName>
    </submittedName>
</protein>
<dbReference type="InterPro" id="IPR011701">
    <property type="entry name" value="MFS"/>
</dbReference>
<dbReference type="PROSITE" id="PS50850">
    <property type="entry name" value="MFS"/>
    <property type="match status" value="1"/>
</dbReference>
<feature type="transmembrane region" description="Helical" evidence="8">
    <location>
        <begin position="76"/>
        <end position="95"/>
    </location>
</feature>
<feature type="transmembrane region" description="Helical" evidence="8">
    <location>
        <begin position="477"/>
        <end position="495"/>
    </location>
</feature>
<evidence type="ECO:0000313" key="11">
    <source>
        <dbReference type="EMBL" id="WJW67521.1"/>
    </source>
</evidence>
<dbReference type="RefSeq" id="WP_341469414.1">
    <property type="nucleotide sequence ID" value="NZ_CP128399.1"/>
</dbReference>
<dbReference type="GO" id="GO:0005886">
    <property type="term" value="C:plasma membrane"/>
    <property type="evidence" value="ECO:0007669"/>
    <property type="project" value="UniProtKB-SubCell"/>
</dbReference>
<keyword evidence="13" id="KW-1185">Reference proteome</keyword>
<dbReference type="InterPro" id="IPR005829">
    <property type="entry name" value="Sugar_transporter_CS"/>
</dbReference>
<evidence type="ECO:0000256" key="1">
    <source>
        <dbReference type="ARBA" id="ARBA00004651"/>
    </source>
</evidence>
<evidence type="ECO:0000256" key="4">
    <source>
        <dbReference type="ARBA" id="ARBA00022475"/>
    </source>
</evidence>
<keyword evidence="7 8" id="KW-0472">Membrane</keyword>
<feature type="transmembrane region" description="Helical" evidence="8">
    <location>
        <begin position="48"/>
        <end position="69"/>
    </location>
</feature>
<dbReference type="GO" id="GO:0022857">
    <property type="term" value="F:transmembrane transporter activity"/>
    <property type="evidence" value="ECO:0007669"/>
    <property type="project" value="InterPro"/>
</dbReference>
<evidence type="ECO:0000259" key="9">
    <source>
        <dbReference type="PROSITE" id="PS50850"/>
    </source>
</evidence>
<evidence type="ECO:0000256" key="5">
    <source>
        <dbReference type="ARBA" id="ARBA00022692"/>
    </source>
</evidence>
<evidence type="ECO:0000256" key="2">
    <source>
        <dbReference type="ARBA" id="ARBA00008537"/>
    </source>
</evidence>
<keyword evidence="3" id="KW-0813">Transport</keyword>
<feature type="transmembrane region" description="Helical" evidence="8">
    <location>
        <begin position="281"/>
        <end position="305"/>
    </location>
</feature>
<organism evidence="10 12">
    <name type="scientific">Candidatus Chlorohelix allophototropha</name>
    <dbReference type="NCBI Taxonomy" id="3003348"/>
    <lineage>
        <taxon>Bacteria</taxon>
        <taxon>Bacillati</taxon>
        <taxon>Chloroflexota</taxon>
        <taxon>Chloroflexia</taxon>
        <taxon>Candidatus Chloroheliales</taxon>
        <taxon>Candidatus Chloroheliaceae</taxon>
        <taxon>Candidatus Chlorohelix</taxon>
    </lineage>
</organism>
<accession>A0A8T7M1P7</accession>
<dbReference type="EMBL" id="JACATZ010000001">
    <property type="protein sequence ID" value="NWJ45651.1"/>
    <property type="molecule type" value="Genomic_DNA"/>
</dbReference>
<dbReference type="InterPro" id="IPR020846">
    <property type="entry name" value="MFS_dom"/>
</dbReference>
<sequence length="521" mass="55256">MRKPSSKYAIALTAALGLFMAVLDNTIVNVALTPIATGLKADLSSIQWVITGYFLAQAAVIPISGYFSLRFGIKRLFILCLAFFTLGSLLCGLAQSETMLIGFRIIQGLGGGALFPLANAIALQAFPPRERAAASAVVGIPVLLAPAFGPTIGGLLTVNFGWEYIFFINVPVGFVAIFLAIRVFPADNLVAQSKKAFDYIGLSLSILGVLAVVYAFALVSESDSSTITAANPRGDIHGWGYPPVWILLIAGLALVAIFAIYEIYISKDPVLDLRLFKSYDFTVASIISWLSAIVVFGSLFMLPIFLEQVRVPHLSALDAGLALMPQGLAAAVAVGLGGKMYNRFGPRVLVMTGAVLLVFSSFMLTSLKPESDGLFLMPWLIIRGLGFGMTAIPVQTLALMSLTGPALPKASSLFNVTRQIFSSIGIAVLASLFVQQSAQHGTDIGSQIAAGTLPRPTTADAQALIVAQAGTSGMNDVFMFVTIGTVILLLVAVILPKKPHRAEGLSKEIESHAEQPAMIME</sequence>
<dbReference type="NCBIfam" id="TIGR00711">
    <property type="entry name" value="efflux_EmrB"/>
    <property type="match status" value="1"/>
</dbReference>
<feature type="transmembrane region" description="Helical" evidence="8">
    <location>
        <begin position="379"/>
        <end position="399"/>
    </location>
</feature>
<gene>
    <name evidence="10" type="ORF">HXX08_07210</name>
    <name evidence="11" type="ORF">OZ401_000788</name>
</gene>
<dbReference type="SUPFAM" id="SSF103473">
    <property type="entry name" value="MFS general substrate transporter"/>
    <property type="match status" value="1"/>
</dbReference>
<evidence type="ECO:0000256" key="7">
    <source>
        <dbReference type="ARBA" id="ARBA00023136"/>
    </source>
</evidence>
<evidence type="ECO:0000313" key="13">
    <source>
        <dbReference type="Proteomes" id="UP001431572"/>
    </source>
</evidence>
<reference evidence="11" key="2">
    <citation type="journal article" date="2024" name="Nature">
        <title>Anoxygenic phototroph of the Chloroflexota uses a type I reaction centre.</title>
        <authorList>
            <person name="Tsuji J.M."/>
            <person name="Shaw N.A."/>
            <person name="Nagashima S."/>
            <person name="Venkiteswaran J.J."/>
            <person name="Schiff S.L."/>
            <person name="Watanabe T."/>
            <person name="Fukui M."/>
            <person name="Hanada S."/>
            <person name="Tank M."/>
            <person name="Neufeld J.D."/>
        </authorList>
    </citation>
    <scope>NUCLEOTIDE SEQUENCE</scope>
    <source>
        <strain evidence="11">L227-S17</strain>
    </source>
</reference>
<keyword evidence="6 8" id="KW-1133">Transmembrane helix</keyword>
<keyword evidence="4" id="KW-1003">Cell membrane</keyword>
<feature type="transmembrane region" description="Helical" evidence="8">
    <location>
        <begin position="420"/>
        <end position="438"/>
    </location>
</feature>
<keyword evidence="5 8" id="KW-0812">Transmembrane</keyword>
<evidence type="ECO:0000256" key="8">
    <source>
        <dbReference type="SAM" id="Phobius"/>
    </source>
</evidence>
<dbReference type="Gene3D" id="1.20.1250.20">
    <property type="entry name" value="MFS general substrate transporter like domains"/>
    <property type="match status" value="1"/>
</dbReference>
<feature type="transmembrane region" description="Helical" evidence="8">
    <location>
        <begin position="317"/>
        <end position="336"/>
    </location>
</feature>
<feature type="transmembrane region" description="Helical" evidence="8">
    <location>
        <begin position="101"/>
        <end position="122"/>
    </location>
</feature>
<dbReference type="PANTHER" id="PTHR42718:SF9">
    <property type="entry name" value="MAJOR FACILITATOR SUPERFAMILY MULTIDRUG TRANSPORTER MFSC"/>
    <property type="match status" value="1"/>
</dbReference>
<dbReference type="Gene3D" id="1.20.1720.10">
    <property type="entry name" value="Multidrug resistance protein D"/>
    <property type="match status" value="1"/>
</dbReference>
<feature type="domain" description="Major facilitator superfamily (MFS) profile" evidence="9">
    <location>
        <begin position="10"/>
        <end position="500"/>
    </location>
</feature>
<comment type="subcellular location">
    <subcellularLocation>
        <location evidence="1">Cell membrane</location>
        <topology evidence="1">Multi-pass membrane protein</topology>
    </subcellularLocation>
</comment>
<proteinExistence type="inferred from homology"/>
<evidence type="ECO:0000313" key="10">
    <source>
        <dbReference type="EMBL" id="NWJ45651.1"/>
    </source>
</evidence>
<evidence type="ECO:0000313" key="12">
    <source>
        <dbReference type="Proteomes" id="UP000521676"/>
    </source>
</evidence>
<feature type="transmembrane region" description="Helical" evidence="8">
    <location>
        <begin position="348"/>
        <end position="367"/>
    </location>
</feature>
<evidence type="ECO:0000256" key="6">
    <source>
        <dbReference type="ARBA" id="ARBA00022989"/>
    </source>
</evidence>
<reference evidence="10 12" key="1">
    <citation type="submission" date="2020-06" db="EMBL/GenBank/DDBJ databases">
        <title>Anoxygenic phototrophic Chloroflexota member uses a Type I reaction center.</title>
        <authorList>
            <person name="Tsuji J.M."/>
            <person name="Shaw N.A."/>
            <person name="Nagashima S."/>
            <person name="Venkiteswaran J."/>
            <person name="Schiff S.L."/>
            <person name="Hanada S."/>
            <person name="Tank M."/>
            <person name="Neufeld J.D."/>
        </authorList>
    </citation>
    <scope>NUCLEOTIDE SEQUENCE [LARGE SCALE GENOMIC DNA]</scope>
    <source>
        <strain evidence="10">L227-S17</strain>
    </source>
</reference>
<feature type="transmembrane region" description="Helical" evidence="8">
    <location>
        <begin position="134"/>
        <end position="158"/>
    </location>
</feature>
<dbReference type="Pfam" id="PF07690">
    <property type="entry name" value="MFS_1"/>
    <property type="match status" value="1"/>
</dbReference>
<evidence type="ECO:0000256" key="3">
    <source>
        <dbReference type="ARBA" id="ARBA00022448"/>
    </source>
</evidence>
<dbReference type="PROSITE" id="PS00217">
    <property type="entry name" value="SUGAR_TRANSPORT_2"/>
    <property type="match status" value="1"/>
</dbReference>